<evidence type="ECO:0000256" key="6">
    <source>
        <dbReference type="ARBA" id="ARBA00022846"/>
    </source>
</evidence>
<evidence type="ECO:0000256" key="5">
    <source>
        <dbReference type="ARBA" id="ARBA00022490"/>
    </source>
</evidence>
<keyword evidence="11" id="KW-0469">Meiosis</keyword>
<keyword evidence="7 14" id="KW-0175">Coiled coil</keyword>
<dbReference type="GO" id="GO:0005634">
    <property type="term" value="C:nucleus"/>
    <property type="evidence" value="ECO:0007669"/>
    <property type="project" value="UniProtKB-SubCell"/>
</dbReference>
<name>A0A1X0P1N3_9TRYP</name>
<dbReference type="EMBL" id="NBCO01000007">
    <property type="protein sequence ID" value="ORC90741.1"/>
    <property type="molecule type" value="Genomic_DNA"/>
</dbReference>
<dbReference type="Pfam" id="PF13868">
    <property type="entry name" value="TPH"/>
    <property type="match status" value="1"/>
</dbReference>
<gene>
    <name evidence="16" type="ORF">TM35_000071650</name>
</gene>
<evidence type="ECO:0000256" key="3">
    <source>
        <dbReference type="ARBA" id="ARBA00009158"/>
    </source>
</evidence>
<proteinExistence type="inferred from homology"/>
<keyword evidence="5" id="KW-0963">Cytoplasm</keyword>
<evidence type="ECO:0000256" key="13">
    <source>
        <dbReference type="ARBA" id="ARBA00046114"/>
    </source>
</evidence>
<evidence type="ECO:0000256" key="2">
    <source>
        <dbReference type="ARBA" id="ARBA00004611"/>
    </source>
</evidence>
<evidence type="ECO:0000256" key="11">
    <source>
        <dbReference type="ARBA" id="ARBA00023254"/>
    </source>
</evidence>
<dbReference type="InterPro" id="IPR043597">
    <property type="entry name" value="TPH_dom"/>
</dbReference>
<comment type="function">
    <text evidence="13">Microtubule inner protein (MIP) part of the dynein-decorated doublet microtubules (DMTs) in cilia axoneme, which is required for motile cilia beating. May play a role in the control of meiotic division and germ cell differentiation through regulation of pairing and recombination during meiosis. Required for sperm flagella assembly. May play a role in the assembly and function of the outer dynein arm-docking complex (ODA-DC). ODA-DC mediates outer dynein arms (ODA) binding onto the axonemal doublet microtubules.</text>
</comment>
<keyword evidence="10" id="KW-0539">Nucleus</keyword>
<dbReference type="InterPro" id="IPR026504">
    <property type="entry name" value="MNS1"/>
</dbReference>
<evidence type="ECO:0000256" key="4">
    <source>
        <dbReference type="ARBA" id="ARBA00014813"/>
    </source>
</evidence>
<keyword evidence="12" id="KW-0966">Cell projection</keyword>
<keyword evidence="8" id="KW-0969">Cilium</keyword>
<evidence type="ECO:0000256" key="12">
    <source>
        <dbReference type="ARBA" id="ARBA00023273"/>
    </source>
</evidence>
<dbReference type="VEuPathDB" id="TriTrypDB:TM35_000071650"/>
<accession>A0A1X0P1N3</accession>
<organism evidence="16 17">
    <name type="scientific">Trypanosoma theileri</name>
    <dbReference type="NCBI Taxonomy" id="67003"/>
    <lineage>
        <taxon>Eukaryota</taxon>
        <taxon>Discoba</taxon>
        <taxon>Euglenozoa</taxon>
        <taxon>Kinetoplastea</taxon>
        <taxon>Metakinetoplastina</taxon>
        <taxon>Trypanosomatida</taxon>
        <taxon>Trypanosomatidae</taxon>
        <taxon>Trypanosoma</taxon>
    </lineage>
</organism>
<dbReference type="PANTHER" id="PTHR19265:SF0">
    <property type="entry name" value="MEIOSIS-SPECIFIC NUCLEAR STRUCTURAL PROTEIN 1"/>
    <property type="match status" value="1"/>
</dbReference>
<evidence type="ECO:0000256" key="1">
    <source>
        <dbReference type="ARBA" id="ARBA00004123"/>
    </source>
</evidence>
<keyword evidence="9" id="KW-0206">Cytoskeleton</keyword>
<comment type="subcellular location">
    <subcellularLocation>
        <location evidence="2">Cytoplasm</location>
        <location evidence="2">Cytoskeleton</location>
        <location evidence="2">Flagellum axoneme</location>
    </subcellularLocation>
    <subcellularLocation>
        <location evidence="1">Nucleus</location>
    </subcellularLocation>
</comment>
<evidence type="ECO:0000256" key="9">
    <source>
        <dbReference type="ARBA" id="ARBA00023212"/>
    </source>
</evidence>
<evidence type="ECO:0000259" key="15">
    <source>
        <dbReference type="Pfam" id="PF13868"/>
    </source>
</evidence>
<keyword evidence="6" id="KW-0282">Flagellum</keyword>
<dbReference type="RefSeq" id="XP_028884807.1">
    <property type="nucleotide sequence ID" value="XM_029023611.1"/>
</dbReference>
<feature type="coiled-coil region" evidence="14">
    <location>
        <begin position="357"/>
        <end position="406"/>
    </location>
</feature>
<comment type="similarity">
    <text evidence="3">Belongs to the MNS1 family.</text>
</comment>
<dbReference type="Proteomes" id="UP000192257">
    <property type="component" value="Unassembled WGS sequence"/>
</dbReference>
<evidence type="ECO:0000256" key="8">
    <source>
        <dbReference type="ARBA" id="ARBA00023069"/>
    </source>
</evidence>
<dbReference type="PANTHER" id="PTHR19265">
    <property type="entry name" value="MEIOSIS-SPECIFIC NUCLEAR STRUCTURAL PROTEIN 1"/>
    <property type="match status" value="1"/>
</dbReference>
<dbReference type="GeneID" id="39983391"/>
<evidence type="ECO:0000256" key="14">
    <source>
        <dbReference type="SAM" id="Coils"/>
    </source>
</evidence>
<feature type="domain" description="Trichohyalin-plectin-homology" evidence="15">
    <location>
        <begin position="75"/>
        <end position="420"/>
    </location>
</feature>
<evidence type="ECO:0000313" key="17">
    <source>
        <dbReference type="Proteomes" id="UP000192257"/>
    </source>
</evidence>
<dbReference type="AlphaFoldDB" id="A0A1X0P1N3"/>
<feature type="coiled-coil region" evidence="14">
    <location>
        <begin position="255"/>
        <end position="305"/>
    </location>
</feature>
<keyword evidence="17" id="KW-1185">Reference proteome</keyword>
<evidence type="ECO:0000256" key="10">
    <source>
        <dbReference type="ARBA" id="ARBA00023242"/>
    </source>
</evidence>
<reference evidence="16 17" key="1">
    <citation type="submission" date="2017-03" db="EMBL/GenBank/DDBJ databases">
        <title>An alternative strategy for trypanosome survival in the mammalian bloodstream revealed through genome and transcriptome analysis of the ubiquitous bovine parasite Trypanosoma (Megatrypanum) theileri.</title>
        <authorList>
            <person name="Kelly S."/>
            <person name="Ivens A."/>
            <person name="Mott A."/>
            <person name="O'Neill E."/>
            <person name="Emms D."/>
            <person name="Macleod O."/>
            <person name="Voorheis P."/>
            <person name="Matthews J."/>
            <person name="Matthews K."/>
            <person name="Carrington M."/>
        </authorList>
    </citation>
    <scope>NUCLEOTIDE SEQUENCE [LARGE SCALE GENOMIC DNA]</scope>
    <source>
        <strain evidence="16">Edinburgh</strain>
    </source>
</reference>
<protein>
    <recommendedName>
        <fullName evidence="4">Meiosis-specific nuclear structural protein 1</fullName>
    </recommendedName>
</protein>
<dbReference type="GO" id="GO:0051321">
    <property type="term" value="P:meiotic cell cycle"/>
    <property type="evidence" value="ECO:0007669"/>
    <property type="project" value="UniProtKB-KW"/>
</dbReference>
<comment type="caution">
    <text evidence="16">The sequence shown here is derived from an EMBL/GenBank/DDBJ whole genome shotgun (WGS) entry which is preliminary data.</text>
</comment>
<evidence type="ECO:0000256" key="7">
    <source>
        <dbReference type="ARBA" id="ARBA00023054"/>
    </source>
</evidence>
<evidence type="ECO:0000313" key="16">
    <source>
        <dbReference type="EMBL" id="ORC90741.1"/>
    </source>
</evidence>
<sequence>MDASNARVERLRRVNRYKAVQAELALQREEEEFYASREKKIQAAARDEALAKELAEQQRLDLKDEKMLQLVRTFPELRNLEAQLKHAFMKRGRADQVEELRQLREKQLQEEKDYIAYLDQQDKLSKEKEDERRRREIEAFQRHQAAQLSLIEERKAFAEREAEERRKERIAVDAVVARVQEKEFLDALDRHERQRQLQEEQEEFRRRRADIQAAEREREQREEEAIRAYHAEQGRRRETDEKLLREKEAIKARILEEQSKKIAEERAKREELESLLNDYYEAERVAKERKAMKEEKEMREKFAEEVKQENWKLIQDRLKVKEEERLEEIKLRQLMMEDLARKAKMEQLSRQRQLQLKKEHAIEAEKMLEARRALKREEERQAALLEEQEKKRQEELQEYIRRARAQLLADYIPQLGEFVPAHVLTVDEKKKYGIIK</sequence>
<dbReference type="OrthoDB" id="197839at2759"/>
<feature type="coiled-coil region" evidence="14">
    <location>
        <begin position="148"/>
        <end position="231"/>
    </location>
</feature>